<reference evidence="3" key="1">
    <citation type="submission" date="2022-10" db="EMBL/GenBank/DDBJ databases">
        <title>Genome assembly of Pristionchus species.</title>
        <authorList>
            <person name="Yoshida K."/>
            <person name="Sommer R.J."/>
        </authorList>
    </citation>
    <scope>NUCLEOTIDE SEQUENCE [LARGE SCALE GENOMIC DNA]</scope>
    <source>
        <strain evidence="3">RS5460</strain>
    </source>
</reference>
<evidence type="ECO:0000256" key="1">
    <source>
        <dbReference type="SAM" id="SignalP"/>
    </source>
</evidence>
<name>A0AAN4ZKS3_9BILA</name>
<dbReference type="PANTHER" id="PTHR34721">
    <property type="entry name" value="PROTEIN CBG09734"/>
    <property type="match status" value="1"/>
</dbReference>
<feature type="signal peptide" evidence="1">
    <location>
        <begin position="1"/>
        <end position="17"/>
    </location>
</feature>
<dbReference type="Proteomes" id="UP001328107">
    <property type="component" value="Unassembled WGS sequence"/>
</dbReference>
<feature type="chain" id="PRO_5042823192" description="Activin types I and II receptor domain-containing protein" evidence="1">
    <location>
        <begin position="18"/>
        <end position="153"/>
    </location>
</feature>
<dbReference type="EMBL" id="BTRK01000002">
    <property type="protein sequence ID" value="GMR38820.1"/>
    <property type="molecule type" value="Genomic_DNA"/>
</dbReference>
<dbReference type="PANTHER" id="PTHR34721:SF3">
    <property type="entry name" value="ACTIVIN_RECP DOMAIN-CONTAINING PROTEIN-RELATED"/>
    <property type="match status" value="1"/>
</dbReference>
<gene>
    <name evidence="2" type="ORF">PMAYCL1PPCAC_09015</name>
</gene>
<dbReference type="AlphaFoldDB" id="A0AAN4ZKS3"/>
<evidence type="ECO:0008006" key="4">
    <source>
        <dbReference type="Google" id="ProtNLM"/>
    </source>
</evidence>
<sequence>MALTCLLMLGLCSSSVAIRCYFGSYNPEAPHRVIPKEVCDCGSEEAVSQEYCYKVIGSMSPDSIHLTCAMEGECEEQESDESSESRICCRGDLCNDNANVPWTINPFADSWESDEESPRIVVNKKFRYQSNAAAASNLIITLATLVGAAAACF</sequence>
<accession>A0AAN4ZKS3</accession>
<comment type="caution">
    <text evidence="2">The sequence shown here is derived from an EMBL/GenBank/DDBJ whole genome shotgun (WGS) entry which is preliminary data.</text>
</comment>
<protein>
    <recommendedName>
        <fullName evidence="4">Activin types I and II receptor domain-containing protein</fullName>
    </recommendedName>
</protein>
<evidence type="ECO:0000313" key="2">
    <source>
        <dbReference type="EMBL" id="GMR38820.1"/>
    </source>
</evidence>
<keyword evidence="1" id="KW-0732">Signal</keyword>
<organism evidence="2 3">
    <name type="scientific">Pristionchus mayeri</name>
    <dbReference type="NCBI Taxonomy" id="1317129"/>
    <lineage>
        <taxon>Eukaryota</taxon>
        <taxon>Metazoa</taxon>
        <taxon>Ecdysozoa</taxon>
        <taxon>Nematoda</taxon>
        <taxon>Chromadorea</taxon>
        <taxon>Rhabditida</taxon>
        <taxon>Rhabditina</taxon>
        <taxon>Diplogasteromorpha</taxon>
        <taxon>Diplogasteroidea</taxon>
        <taxon>Neodiplogasteridae</taxon>
        <taxon>Pristionchus</taxon>
    </lineage>
</organism>
<keyword evidence="3" id="KW-1185">Reference proteome</keyword>
<evidence type="ECO:0000313" key="3">
    <source>
        <dbReference type="Proteomes" id="UP001328107"/>
    </source>
</evidence>
<proteinExistence type="predicted"/>